<feature type="region of interest" description="Disordered" evidence="1">
    <location>
        <begin position="1"/>
        <end position="85"/>
    </location>
</feature>
<organism evidence="2 3">
    <name type="scientific">Tsuneonella aeria</name>
    <dbReference type="NCBI Taxonomy" id="1837929"/>
    <lineage>
        <taxon>Bacteria</taxon>
        <taxon>Pseudomonadati</taxon>
        <taxon>Pseudomonadota</taxon>
        <taxon>Alphaproteobacteria</taxon>
        <taxon>Sphingomonadales</taxon>
        <taxon>Erythrobacteraceae</taxon>
        <taxon>Tsuneonella</taxon>
    </lineage>
</organism>
<keyword evidence="3" id="KW-1185">Reference proteome</keyword>
<dbReference type="EMBL" id="WTZA01000001">
    <property type="protein sequence ID" value="MXO73644.1"/>
    <property type="molecule type" value="Genomic_DNA"/>
</dbReference>
<evidence type="ECO:0000313" key="2">
    <source>
        <dbReference type="EMBL" id="MXO73644.1"/>
    </source>
</evidence>
<dbReference type="AlphaFoldDB" id="A0A6I4TA73"/>
<reference evidence="2 3" key="1">
    <citation type="submission" date="2019-12" db="EMBL/GenBank/DDBJ databases">
        <title>Genomic-based taxomic classification of the family Erythrobacteraceae.</title>
        <authorList>
            <person name="Xu L."/>
        </authorList>
    </citation>
    <scope>NUCLEOTIDE SEQUENCE [LARGE SCALE GENOMIC DNA]</scope>
    <source>
        <strain evidence="2 3">100921-2</strain>
    </source>
</reference>
<comment type="caution">
    <text evidence="2">The sequence shown here is derived from an EMBL/GenBank/DDBJ whole genome shotgun (WGS) entry which is preliminary data.</text>
</comment>
<dbReference type="OrthoDB" id="7428414at2"/>
<accession>A0A6I4TA73</accession>
<sequence>MTKRDPHPDNDLIDALQEEATGGSTAQGSAGGGNLARDVGSRAEQMSVEGTLEGDEVDRATGSDNPTQNELKGDKTIDAMPTSPD</sequence>
<gene>
    <name evidence="2" type="ORF">GRI40_00195</name>
</gene>
<dbReference type="RefSeq" id="WP_160609482.1">
    <property type="nucleotide sequence ID" value="NZ_WTZA01000001.1"/>
</dbReference>
<dbReference type="Proteomes" id="UP000439522">
    <property type="component" value="Unassembled WGS sequence"/>
</dbReference>
<proteinExistence type="predicted"/>
<protein>
    <submittedName>
        <fullName evidence="2">Uncharacterized protein</fullName>
    </submittedName>
</protein>
<evidence type="ECO:0000313" key="3">
    <source>
        <dbReference type="Proteomes" id="UP000439522"/>
    </source>
</evidence>
<evidence type="ECO:0000256" key="1">
    <source>
        <dbReference type="SAM" id="MobiDB-lite"/>
    </source>
</evidence>
<feature type="compositionally biased region" description="Basic and acidic residues" evidence="1">
    <location>
        <begin position="1"/>
        <end position="10"/>
    </location>
</feature>
<name>A0A6I4TA73_9SPHN</name>